<dbReference type="EMBL" id="RXGB01000188">
    <property type="protein sequence ID" value="TMX04665.1"/>
    <property type="molecule type" value="Genomic_DNA"/>
</dbReference>
<reference evidence="1" key="1">
    <citation type="submission" date="2019-05" db="EMBL/GenBank/DDBJ databases">
        <title>The de novo reference genome and transcriptome assemblies of the wild tomato species Solanum chilense.</title>
        <authorList>
            <person name="Stam R."/>
            <person name="Nosenko T."/>
            <person name="Hoerger A.C."/>
            <person name="Stephan W."/>
            <person name="Seidel M.A."/>
            <person name="Kuhn J.M.M."/>
            <person name="Haberer G."/>
            <person name="Tellier A."/>
        </authorList>
    </citation>
    <scope>NUCLEOTIDE SEQUENCE</scope>
    <source>
        <tissue evidence="1">Mature leaves</tissue>
    </source>
</reference>
<name>A0A6N2CBV4_SOLCI</name>
<gene>
    <name evidence="1" type="ORF">EJD97_006086</name>
</gene>
<proteinExistence type="predicted"/>
<organism evidence="1">
    <name type="scientific">Solanum chilense</name>
    <name type="common">Tomato</name>
    <name type="synonym">Lycopersicon chilense</name>
    <dbReference type="NCBI Taxonomy" id="4083"/>
    <lineage>
        <taxon>Eukaryota</taxon>
        <taxon>Viridiplantae</taxon>
        <taxon>Streptophyta</taxon>
        <taxon>Embryophyta</taxon>
        <taxon>Tracheophyta</taxon>
        <taxon>Spermatophyta</taxon>
        <taxon>Magnoliopsida</taxon>
        <taxon>eudicotyledons</taxon>
        <taxon>Gunneridae</taxon>
        <taxon>Pentapetalae</taxon>
        <taxon>asterids</taxon>
        <taxon>lamiids</taxon>
        <taxon>Solanales</taxon>
        <taxon>Solanaceae</taxon>
        <taxon>Solanoideae</taxon>
        <taxon>Solaneae</taxon>
        <taxon>Solanum</taxon>
        <taxon>Solanum subgen. Lycopersicon</taxon>
    </lineage>
</organism>
<accession>A0A6N2CBV4</accession>
<protein>
    <submittedName>
        <fullName evidence="1">Uncharacterized protein</fullName>
    </submittedName>
</protein>
<sequence>MPPHNLINIKSHIILVSVGRLHWDKVRRYSQPVHNNPYRVMLPPSPRKTNHKVHINGFPLPSRNLNNMSQNTRLKMLCLNLLTIRTLIHIFCNVLHYSIPPIDLLKIMIYLGGTCLYGIWKYGPMPQSWFKNIQIWYTQPILIPKYAITS</sequence>
<feature type="non-terminal residue" evidence="1">
    <location>
        <position position="150"/>
    </location>
</feature>
<comment type="caution">
    <text evidence="1">The sequence shown here is derived from an EMBL/GenBank/DDBJ whole genome shotgun (WGS) entry which is preliminary data.</text>
</comment>
<dbReference type="AlphaFoldDB" id="A0A6N2CBV4"/>
<evidence type="ECO:0000313" key="1">
    <source>
        <dbReference type="EMBL" id="TMX04665.1"/>
    </source>
</evidence>